<dbReference type="EMBL" id="FWPT01000011">
    <property type="protein sequence ID" value="SMA50227.1"/>
    <property type="molecule type" value="Genomic_DNA"/>
</dbReference>
<dbReference type="SUPFAM" id="SSF47413">
    <property type="entry name" value="lambda repressor-like DNA-binding domains"/>
    <property type="match status" value="1"/>
</dbReference>
<dbReference type="CDD" id="cd06529">
    <property type="entry name" value="S24_LexA-like"/>
    <property type="match status" value="1"/>
</dbReference>
<keyword evidence="5" id="KW-0804">Transcription</keyword>
<gene>
    <name evidence="7" type="ORF">EHSB41UT_04020</name>
</gene>
<proteinExistence type="predicted"/>
<dbReference type="Pfam" id="PF00717">
    <property type="entry name" value="Peptidase_S24"/>
    <property type="match status" value="1"/>
</dbReference>
<reference evidence="7 8" key="1">
    <citation type="submission" date="2017-03" db="EMBL/GenBank/DDBJ databases">
        <authorList>
            <person name="Afonso C.L."/>
            <person name="Miller P.J."/>
            <person name="Scott M.A."/>
            <person name="Spackman E."/>
            <person name="Goraichik I."/>
            <person name="Dimitrov K.M."/>
            <person name="Suarez D.L."/>
            <person name="Swayne D.E."/>
        </authorList>
    </citation>
    <scope>NUCLEOTIDE SEQUENCE [LARGE SCALE GENOMIC DNA]</scope>
    <source>
        <strain evidence="7">SB41UT1</strain>
    </source>
</reference>
<dbReference type="GO" id="GO:0006508">
    <property type="term" value="P:proteolysis"/>
    <property type="evidence" value="ECO:0007669"/>
    <property type="project" value="UniProtKB-KW"/>
</dbReference>
<name>A0A1X7AS20_9GAMM</name>
<dbReference type="InterPro" id="IPR036286">
    <property type="entry name" value="LexA/Signal_pep-like_sf"/>
</dbReference>
<keyword evidence="8" id="KW-1185">Reference proteome</keyword>
<evidence type="ECO:0000256" key="1">
    <source>
        <dbReference type="ARBA" id="ARBA00022670"/>
    </source>
</evidence>
<evidence type="ECO:0000256" key="3">
    <source>
        <dbReference type="ARBA" id="ARBA00023015"/>
    </source>
</evidence>
<keyword evidence="4" id="KW-0238">DNA-binding</keyword>
<dbReference type="AlphaFoldDB" id="A0A1X7AS20"/>
<dbReference type="PANTHER" id="PTHR40661">
    <property type="match status" value="1"/>
</dbReference>
<evidence type="ECO:0000313" key="7">
    <source>
        <dbReference type="EMBL" id="SMA50227.1"/>
    </source>
</evidence>
<dbReference type="SUPFAM" id="SSF51306">
    <property type="entry name" value="LexA/Signal peptidase"/>
    <property type="match status" value="1"/>
</dbReference>
<organism evidence="7 8">
    <name type="scientific">Parendozoicomonas haliclonae</name>
    <dbReference type="NCBI Taxonomy" id="1960125"/>
    <lineage>
        <taxon>Bacteria</taxon>
        <taxon>Pseudomonadati</taxon>
        <taxon>Pseudomonadota</taxon>
        <taxon>Gammaproteobacteria</taxon>
        <taxon>Oceanospirillales</taxon>
        <taxon>Endozoicomonadaceae</taxon>
        <taxon>Parendozoicomonas</taxon>
    </lineage>
</organism>
<evidence type="ECO:0000313" key="8">
    <source>
        <dbReference type="Proteomes" id="UP000196573"/>
    </source>
</evidence>
<dbReference type="Pfam" id="PF01381">
    <property type="entry name" value="HTH_3"/>
    <property type="match status" value="1"/>
</dbReference>
<feature type="domain" description="HTH cro/C1-type" evidence="6">
    <location>
        <begin position="22"/>
        <end position="64"/>
    </location>
</feature>
<dbReference type="GO" id="GO:0004252">
    <property type="term" value="F:serine-type endopeptidase activity"/>
    <property type="evidence" value="ECO:0007669"/>
    <property type="project" value="InterPro"/>
</dbReference>
<evidence type="ECO:0000256" key="4">
    <source>
        <dbReference type="ARBA" id="ARBA00023125"/>
    </source>
</evidence>
<dbReference type="Proteomes" id="UP000196573">
    <property type="component" value="Unassembled WGS sequence"/>
</dbReference>
<dbReference type="GO" id="GO:0003677">
    <property type="term" value="F:DNA binding"/>
    <property type="evidence" value="ECO:0007669"/>
    <property type="project" value="UniProtKB-KW"/>
</dbReference>
<evidence type="ECO:0000256" key="2">
    <source>
        <dbReference type="ARBA" id="ARBA00022801"/>
    </source>
</evidence>
<dbReference type="RefSeq" id="WP_087112670.1">
    <property type="nucleotide sequence ID" value="NZ_CBCSCN010000013.1"/>
</dbReference>
<dbReference type="GO" id="GO:0016020">
    <property type="term" value="C:membrane"/>
    <property type="evidence" value="ECO:0007669"/>
    <property type="project" value="InterPro"/>
</dbReference>
<dbReference type="OrthoDB" id="5959816at2"/>
<protein>
    <submittedName>
        <fullName evidence="7">Putative HTH-type transcriptional regulator</fullName>
    </submittedName>
</protein>
<accession>A0A1X7AS20</accession>
<dbReference type="Gene3D" id="1.10.260.40">
    <property type="entry name" value="lambda repressor-like DNA-binding domains"/>
    <property type="match status" value="1"/>
</dbReference>
<keyword evidence="1" id="KW-0645">Protease</keyword>
<dbReference type="PROSITE" id="PS00501">
    <property type="entry name" value="SPASE_I_1"/>
    <property type="match status" value="1"/>
</dbReference>
<dbReference type="PANTHER" id="PTHR40661:SF3">
    <property type="entry name" value="FELS-1 PROPHAGE TRANSCRIPTIONAL REGULATOR"/>
    <property type="match status" value="1"/>
</dbReference>
<dbReference type="InterPro" id="IPR039418">
    <property type="entry name" value="LexA-like"/>
</dbReference>
<dbReference type="PROSITE" id="PS50943">
    <property type="entry name" value="HTH_CROC1"/>
    <property type="match status" value="1"/>
</dbReference>
<evidence type="ECO:0000256" key="5">
    <source>
        <dbReference type="ARBA" id="ARBA00023163"/>
    </source>
</evidence>
<dbReference type="InterPro" id="IPR001387">
    <property type="entry name" value="Cro/C1-type_HTH"/>
</dbReference>
<dbReference type="CDD" id="cd00093">
    <property type="entry name" value="HTH_XRE"/>
    <property type="match status" value="1"/>
</dbReference>
<sequence>MSNAFARRFQLVIDQLAQGNRKQFAELTGKSASHIYKICRGISRPSMAYLESLYDNYRVDLNWLLTGEQSSSGQPAGIAQDKELVYAPMFDVQASAGMGAEVQAEDISDYFAFTRSFLSSQLGVSGEHLAFVSIQGESMEPTLFHGDRVLVDISRKLVSGEGLYLIHTEDGLMAKRLKPLKDNALQVTSDNSAYPSWVIHQHQLEQNPVVGRIVWCARTV</sequence>
<evidence type="ECO:0000259" key="6">
    <source>
        <dbReference type="PROSITE" id="PS50943"/>
    </source>
</evidence>
<dbReference type="Gene3D" id="2.10.109.10">
    <property type="entry name" value="Umud Fragment, subunit A"/>
    <property type="match status" value="1"/>
</dbReference>
<dbReference type="InterPro" id="IPR019756">
    <property type="entry name" value="Pept_S26A_signal_pept_1_Ser-AS"/>
</dbReference>
<keyword evidence="3" id="KW-0805">Transcription regulation</keyword>
<keyword evidence="2" id="KW-0378">Hydrolase</keyword>
<dbReference type="InterPro" id="IPR010982">
    <property type="entry name" value="Lambda_DNA-bd_dom_sf"/>
</dbReference>
<dbReference type="InterPro" id="IPR015927">
    <property type="entry name" value="Peptidase_S24_S26A/B/C"/>
</dbReference>